<dbReference type="SUPFAM" id="SSF51735">
    <property type="entry name" value="NAD(P)-binding Rossmann-fold domains"/>
    <property type="match status" value="1"/>
</dbReference>
<dbReference type="EMBL" id="HBGH01000552">
    <property type="protein sequence ID" value="CAD9221268.1"/>
    <property type="molecule type" value="Transcribed_RNA"/>
</dbReference>
<evidence type="ECO:0000256" key="5">
    <source>
        <dbReference type="ARBA" id="ARBA00023002"/>
    </source>
</evidence>
<dbReference type="InterPro" id="IPR023940">
    <property type="entry name" value="DHDPR_bac"/>
</dbReference>
<dbReference type="GO" id="GO:0009089">
    <property type="term" value="P:lysine biosynthetic process via diaminopimelate"/>
    <property type="evidence" value="ECO:0007669"/>
    <property type="project" value="InterPro"/>
</dbReference>
<dbReference type="EC" id="1.17.1.8" evidence="9"/>
<dbReference type="InterPro" id="IPR011859">
    <property type="entry name" value="Dihydrodipicolinate_Rdtase_pln"/>
</dbReference>
<feature type="domain" description="Dihydrodipicolinate reductase N-terminal" evidence="12">
    <location>
        <begin position="30"/>
        <end position="95"/>
    </location>
</feature>
<evidence type="ECO:0000256" key="7">
    <source>
        <dbReference type="ARBA" id="ARBA00023154"/>
    </source>
</evidence>
<proteinExistence type="inferred from homology"/>
<dbReference type="Pfam" id="PF05173">
    <property type="entry name" value="DapB_C"/>
    <property type="match status" value="1"/>
</dbReference>
<feature type="domain" description="Dihydrodipicolinate reductase C-terminal" evidence="13">
    <location>
        <begin position="101"/>
        <end position="240"/>
    </location>
</feature>
<gene>
    <name evidence="14" type="ORF">CCAE0312_LOCUS278</name>
</gene>
<comment type="pathway">
    <text evidence="8">Amino-acid biosynthesis; L-lysine biosynthesis via DAP pathway; (S)-tetrahydrodipicolinate from L-aspartate: step 4/4.</text>
</comment>
<dbReference type="GO" id="GO:0070402">
    <property type="term" value="F:NADPH binding"/>
    <property type="evidence" value="ECO:0007669"/>
    <property type="project" value="InterPro"/>
</dbReference>
<keyword evidence="7" id="KW-0457">Lysine biosynthesis</keyword>
<organism evidence="14">
    <name type="scientific">Compsopogon caeruleus</name>
    <dbReference type="NCBI Taxonomy" id="31354"/>
    <lineage>
        <taxon>Eukaryota</taxon>
        <taxon>Rhodophyta</taxon>
        <taxon>Compsopogonophyceae</taxon>
        <taxon>Compsopogonales</taxon>
        <taxon>Compsopogonaceae</taxon>
        <taxon>Compsopogon</taxon>
    </lineage>
</organism>
<keyword evidence="5" id="KW-0560">Oxidoreductase</keyword>
<dbReference type="InterPro" id="IPR022663">
    <property type="entry name" value="DapB_C"/>
</dbReference>
<evidence type="ECO:0000256" key="1">
    <source>
        <dbReference type="ARBA" id="ARBA00006642"/>
    </source>
</evidence>
<dbReference type="PANTHER" id="PTHR20836">
    <property type="entry name" value="DIHYDRODIPICOLINATE REDUCTASE"/>
    <property type="match status" value="1"/>
</dbReference>
<evidence type="ECO:0000259" key="13">
    <source>
        <dbReference type="Pfam" id="PF05173"/>
    </source>
</evidence>
<evidence type="ECO:0000256" key="11">
    <source>
        <dbReference type="ARBA" id="ARBA00049396"/>
    </source>
</evidence>
<accession>A0A7S1T4U3</accession>
<evidence type="ECO:0000256" key="3">
    <source>
        <dbReference type="ARBA" id="ARBA00022857"/>
    </source>
</evidence>
<dbReference type="GO" id="GO:0009570">
    <property type="term" value="C:chloroplast stroma"/>
    <property type="evidence" value="ECO:0007669"/>
    <property type="project" value="TreeGrafter"/>
</dbReference>
<dbReference type="GO" id="GO:0019877">
    <property type="term" value="P:diaminopimelate biosynthetic process"/>
    <property type="evidence" value="ECO:0007669"/>
    <property type="project" value="UniProtKB-KW"/>
</dbReference>
<evidence type="ECO:0000256" key="4">
    <source>
        <dbReference type="ARBA" id="ARBA00022915"/>
    </source>
</evidence>
<evidence type="ECO:0000256" key="8">
    <source>
        <dbReference type="ARBA" id="ARBA00037922"/>
    </source>
</evidence>
<evidence type="ECO:0000256" key="10">
    <source>
        <dbReference type="ARBA" id="ARBA00049080"/>
    </source>
</evidence>
<dbReference type="InterPro" id="IPR036291">
    <property type="entry name" value="NAD(P)-bd_dom_sf"/>
</dbReference>
<comment type="similarity">
    <text evidence="1">Belongs to the DapB family.</text>
</comment>
<evidence type="ECO:0000256" key="6">
    <source>
        <dbReference type="ARBA" id="ARBA00023027"/>
    </source>
</evidence>
<protein>
    <recommendedName>
        <fullName evidence="9">4-hydroxy-tetrahydrodipicolinate reductase</fullName>
        <ecNumber evidence="9">1.17.1.8</ecNumber>
    </recommendedName>
</protein>
<reference evidence="14" key="1">
    <citation type="submission" date="2021-01" db="EMBL/GenBank/DDBJ databases">
        <authorList>
            <person name="Corre E."/>
            <person name="Pelletier E."/>
            <person name="Niang G."/>
            <person name="Scheremetjew M."/>
            <person name="Finn R."/>
            <person name="Kale V."/>
            <person name="Holt S."/>
            <person name="Cochrane G."/>
            <person name="Meng A."/>
            <person name="Brown T."/>
            <person name="Cohen L."/>
        </authorList>
    </citation>
    <scope>NUCLEOTIDE SEQUENCE</scope>
    <source>
        <strain evidence="14">SAG 36.94</strain>
    </source>
</reference>
<evidence type="ECO:0000313" key="14">
    <source>
        <dbReference type="EMBL" id="CAD9221268.1"/>
    </source>
</evidence>
<evidence type="ECO:0000259" key="12">
    <source>
        <dbReference type="Pfam" id="PF01113"/>
    </source>
</evidence>
<name>A0A7S1T4U3_9RHOD</name>
<dbReference type="Gene3D" id="3.40.50.720">
    <property type="entry name" value="NAD(P)-binding Rossmann-like Domain"/>
    <property type="match status" value="1"/>
</dbReference>
<dbReference type="Pfam" id="PF01113">
    <property type="entry name" value="DapB_N"/>
    <property type="match status" value="1"/>
</dbReference>
<dbReference type="Gene3D" id="3.30.360.10">
    <property type="entry name" value="Dihydrodipicolinate Reductase, domain 2"/>
    <property type="match status" value="1"/>
</dbReference>
<keyword evidence="6" id="KW-0520">NAD</keyword>
<keyword evidence="3" id="KW-0521">NADP</keyword>
<comment type="catalytic activity">
    <reaction evidence="11">
        <text>(S)-2,3,4,5-tetrahydrodipicolinate + NAD(+) + H2O = (2S,4S)-4-hydroxy-2,3,4,5-tetrahydrodipicolinate + NADH + H(+)</text>
        <dbReference type="Rhea" id="RHEA:35323"/>
        <dbReference type="ChEBI" id="CHEBI:15377"/>
        <dbReference type="ChEBI" id="CHEBI:15378"/>
        <dbReference type="ChEBI" id="CHEBI:16845"/>
        <dbReference type="ChEBI" id="CHEBI:57540"/>
        <dbReference type="ChEBI" id="CHEBI:57945"/>
        <dbReference type="ChEBI" id="CHEBI:67139"/>
        <dbReference type="EC" id="1.17.1.8"/>
    </reaction>
</comment>
<dbReference type="GO" id="GO:0008839">
    <property type="term" value="F:4-hydroxy-tetrahydrodipicolinate reductase"/>
    <property type="evidence" value="ECO:0007669"/>
    <property type="project" value="UniProtKB-EC"/>
</dbReference>
<evidence type="ECO:0000256" key="9">
    <source>
        <dbReference type="ARBA" id="ARBA00038983"/>
    </source>
</evidence>
<dbReference type="AlphaFoldDB" id="A0A7S1T4U3"/>
<dbReference type="InterPro" id="IPR000846">
    <property type="entry name" value="DapB_N"/>
</dbReference>
<keyword evidence="4" id="KW-0220">Diaminopimelate biosynthesis</keyword>
<comment type="catalytic activity">
    <reaction evidence="10">
        <text>(S)-2,3,4,5-tetrahydrodipicolinate + NADP(+) + H2O = (2S,4S)-4-hydroxy-2,3,4,5-tetrahydrodipicolinate + NADPH + H(+)</text>
        <dbReference type="Rhea" id="RHEA:35331"/>
        <dbReference type="ChEBI" id="CHEBI:15377"/>
        <dbReference type="ChEBI" id="CHEBI:15378"/>
        <dbReference type="ChEBI" id="CHEBI:16845"/>
        <dbReference type="ChEBI" id="CHEBI:57783"/>
        <dbReference type="ChEBI" id="CHEBI:58349"/>
        <dbReference type="ChEBI" id="CHEBI:67139"/>
        <dbReference type="EC" id="1.17.1.8"/>
    </reaction>
</comment>
<dbReference type="PANTHER" id="PTHR20836:SF0">
    <property type="entry name" value="4-HYDROXY-TETRAHYDRODIPICOLINATE REDUCTASE 1, CHLOROPLASTIC-RELATED"/>
    <property type="match status" value="1"/>
</dbReference>
<keyword evidence="2" id="KW-0028">Amino-acid biosynthesis</keyword>
<sequence>MGATGSMFRGTKPIVLTASLLNSRPDDASSALHDVATAYPDVICVDYTHPSSANLNADLYGSTGLSFVMGTTGGDPGAMQRAMGPDVYAVIAPNMAKQIVALQAALEILATDFPGAFEGYQLKVVESHQSGKADTSGTAKALVRSFQQMGVADFSTEDIEKIRDADQSQARMGVPANHIAGHAFHTYRLTSPDETVSFEFQHNVCGRRVYAEGTVDAVQFIHQRRRERTVQRSFNMIDVLRQNAKH</sequence>
<dbReference type="NCBIfam" id="TIGR02130">
    <property type="entry name" value="dapB_plant"/>
    <property type="match status" value="1"/>
</dbReference>
<evidence type="ECO:0000256" key="2">
    <source>
        <dbReference type="ARBA" id="ARBA00022605"/>
    </source>
</evidence>